<gene>
    <name evidence="2" type="ORF">KDM92_12495</name>
</gene>
<keyword evidence="1" id="KW-0472">Membrane</keyword>
<evidence type="ECO:0000256" key="1">
    <source>
        <dbReference type="SAM" id="Phobius"/>
    </source>
</evidence>
<feature type="transmembrane region" description="Helical" evidence="1">
    <location>
        <begin position="366"/>
        <end position="391"/>
    </location>
</feature>
<organism evidence="2 3">
    <name type="scientific">Undibacterium baiyunense</name>
    <dbReference type="NCBI Taxonomy" id="2828731"/>
    <lineage>
        <taxon>Bacteria</taxon>
        <taxon>Pseudomonadati</taxon>
        <taxon>Pseudomonadota</taxon>
        <taxon>Betaproteobacteria</taxon>
        <taxon>Burkholderiales</taxon>
        <taxon>Oxalobacteraceae</taxon>
        <taxon>Undibacterium</taxon>
    </lineage>
</organism>
<reference evidence="2 3" key="1">
    <citation type="submission" date="2021-04" db="EMBL/GenBank/DDBJ databases">
        <title>novel species isolated from subtropical streams in China.</title>
        <authorList>
            <person name="Lu H."/>
        </authorList>
    </citation>
    <scope>NUCLEOTIDE SEQUENCE [LARGE SCALE GENOMIC DNA]</scope>
    <source>
        <strain evidence="2 3">BYS107W</strain>
    </source>
</reference>
<feature type="transmembrane region" description="Helical" evidence="1">
    <location>
        <begin position="99"/>
        <end position="123"/>
    </location>
</feature>
<feature type="transmembrane region" description="Helical" evidence="1">
    <location>
        <begin position="397"/>
        <end position="416"/>
    </location>
</feature>
<dbReference type="AlphaFoldDB" id="A0A941DEK5"/>
<feature type="transmembrane region" description="Helical" evidence="1">
    <location>
        <begin position="428"/>
        <end position="448"/>
    </location>
</feature>
<dbReference type="RefSeq" id="WP_212684796.1">
    <property type="nucleotide sequence ID" value="NZ_JAGSPM010000007.1"/>
</dbReference>
<feature type="transmembrane region" description="Helical" evidence="1">
    <location>
        <begin position="236"/>
        <end position="255"/>
    </location>
</feature>
<feature type="transmembrane region" description="Helical" evidence="1">
    <location>
        <begin position="55"/>
        <end position="79"/>
    </location>
</feature>
<feature type="transmembrane region" description="Helical" evidence="1">
    <location>
        <begin position="310"/>
        <end position="338"/>
    </location>
</feature>
<keyword evidence="1" id="KW-0812">Transmembrane</keyword>
<dbReference type="Proteomes" id="UP000680158">
    <property type="component" value="Unassembled WGS sequence"/>
</dbReference>
<evidence type="ECO:0000313" key="2">
    <source>
        <dbReference type="EMBL" id="MBR7747403.1"/>
    </source>
</evidence>
<sequence length="488" mass="55202">MKIILNIWMQPLYARMNVDSKKTLLMALLFVPAVAQLIAAILYVSRPDKVDANIFLYSLLIGIAANIAILCFMWFVSLVQNVGLQFSPANAGLLPRQDFYLKIALALPVMFFAAIAALLSFLFEKQFSMWPAFITTTVLMFLILIVRSQWLVLPMILFSQAPVYIKRAGYKNTEDLIVREFALSVTITLLIASVLLIIGGVHWVFSMRNDSLFDRHKKLLAYRANLLGQGMADNRFTLSFSVLFFWWMSISIQRVRKQLNPDMSKLLGFLFGPKLHWTTIFFQMISMALGGVLAVSLLEFFSVRQSKDFLMGFGVGFVSVLILSIPLFFCLMLFYSLYQTRGEQGLLSLTPGTGNARQRDRSIVAFFLRQFAIMYGISVFAALMILMYVDLSETKQLALILFVTCLFPLILNLATPVAKMKNANDHPLLKNLLLCVALFILGVVLVLIVNSAWIRIYAPLIFIGTTYVLWKRLRGHLQTSVFPVGRAV</sequence>
<feature type="transmembrane region" description="Helical" evidence="1">
    <location>
        <begin position="275"/>
        <end position="298"/>
    </location>
</feature>
<proteinExistence type="predicted"/>
<dbReference type="EMBL" id="JAGSPM010000007">
    <property type="protein sequence ID" value="MBR7747403.1"/>
    <property type="molecule type" value="Genomic_DNA"/>
</dbReference>
<keyword evidence="1" id="KW-1133">Transmembrane helix</keyword>
<comment type="caution">
    <text evidence="2">The sequence shown here is derived from an EMBL/GenBank/DDBJ whole genome shotgun (WGS) entry which is preliminary data.</text>
</comment>
<name>A0A941DEK5_9BURK</name>
<feature type="transmembrane region" description="Helical" evidence="1">
    <location>
        <begin position="454"/>
        <end position="470"/>
    </location>
</feature>
<accession>A0A941DEK5</accession>
<feature type="transmembrane region" description="Helical" evidence="1">
    <location>
        <begin position="181"/>
        <end position="205"/>
    </location>
</feature>
<protein>
    <submittedName>
        <fullName evidence="2">Uncharacterized protein</fullName>
    </submittedName>
</protein>
<evidence type="ECO:0000313" key="3">
    <source>
        <dbReference type="Proteomes" id="UP000680158"/>
    </source>
</evidence>
<keyword evidence="3" id="KW-1185">Reference proteome</keyword>